<dbReference type="SFLD" id="SFLDG01017">
    <property type="entry name" value="Polyprenyl_Transferase_Like"/>
    <property type="match status" value="1"/>
</dbReference>
<keyword evidence="4" id="KW-0479">Metal-binding</keyword>
<evidence type="ECO:0000313" key="8">
    <source>
        <dbReference type="Proteomes" id="UP000287243"/>
    </source>
</evidence>
<dbReference type="KEGG" id="vai:BU251_01585"/>
<keyword evidence="3 6" id="KW-0808">Transferase</keyword>
<dbReference type="GO" id="GO:0004659">
    <property type="term" value="F:prenyltransferase activity"/>
    <property type="evidence" value="ECO:0007669"/>
    <property type="project" value="InterPro"/>
</dbReference>
<dbReference type="InterPro" id="IPR033749">
    <property type="entry name" value="Polyprenyl_synt_CS"/>
</dbReference>
<name>A0A410P314_VELA1</name>
<comment type="similarity">
    <text evidence="2 6">Belongs to the FPP/GGPP synthase family.</text>
</comment>
<dbReference type="Proteomes" id="UP000287243">
    <property type="component" value="Chromosome"/>
</dbReference>
<dbReference type="GO" id="GO:0008299">
    <property type="term" value="P:isoprenoid biosynthetic process"/>
    <property type="evidence" value="ECO:0007669"/>
    <property type="project" value="InterPro"/>
</dbReference>
<evidence type="ECO:0000256" key="1">
    <source>
        <dbReference type="ARBA" id="ARBA00001946"/>
    </source>
</evidence>
<dbReference type="PROSITE" id="PS00723">
    <property type="entry name" value="POLYPRENYL_SYNTHASE_1"/>
    <property type="match status" value="1"/>
</dbReference>
<gene>
    <name evidence="7" type="ORF">BU251_01585</name>
</gene>
<dbReference type="SFLD" id="SFLDS00005">
    <property type="entry name" value="Isoprenoid_Synthase_Type_I"/>
    <property type="match status" value="1"/>
</dbReference>
<dbReference type="InterPro" id="IPR000092">
    <property type="entry name" value="Polyprenyl_synt"/>
</dbReference>
<dbReference type="PANTHER" id="PTHR12001:SF85">
    <property type="entry name" value="SHORT CHAIN ISOPRENYL DIPHOSPHATE SYNTHASE"/>
    <property type="match status" value="1"/>
</dbReference>
<accession>A0A410P314</accession>
<evidence type="ECO:0000256" key="4">
    <source>
        <dbReference type="ARBA" id="ARBA00022723"/>
    </source>
</evidence>
<keyword evidence="5" id="KW-0460">Magnesium</keyword>
<evidence type="ECO:0000313" key="7">
    <source>
        <dbReference type="EMBL" id="QAT16510.1"/>
    </source>
</evidence>
<protein>
    <submittedName>
        <fullName evidence="7">Geranylgeranyl diphosphate synthase</fullName>
    </submittedName>
</protein>
<dbReference type="PANTHER" id="PTHR12001">
    <property type="entry name" value="GERANYLGERANYL PYROPHOSPHATE SYNTHASE"/>
    <property type="match status" value="1"/>
</dbReference>
<evidence type="ECO:0000256" key="3">
    <source>
        <dbReference type="ARBA" id="ARBA00022679"/>
    </source>
</evidence>
<proteinExistence type="inferred from homology"/>
<keyword evidence="8" id="KW-1185">Reference proteome</keyword>
<sequence>MIEGYLNKINAGIRRVLDEANRHYRLRQVSDHLFAFTREFVLRKGKRIRPLLFVLSYKGYAARPARDDDSLFTSAASIELLHDYMLIHDDVIDNSSLRRGKPTLHKMFDHKLHLPDKARIGKDLAIVAGDILFALAIASLTSVKEDCRRKEETLKKLAETAAYTGAGEFIDIVSGHQDIDDLTQGRILLNYTLKTARYTFECPLLMGAILAGAPAAQQKKLSQLGLAAGQAFQIYDDILDLFATQDVIGKPVLTDLNESKKTLLVFKAYNGLYGKSRAQLRRILEKDDKTLADLDVLRRLIVSSGSYASCLERMKKLQKKAMRLCDELKMKKAHRKALGSVIEKLSPSRMPLELPRS</sequence>
<dbReference type="AlphaFoldDB" id="A0A410P314"/>
<reference evidence="7 8" key="1">
    <citation type="submission" date="2017-01" db="EMBL/GenBank/DDBJ databases">
        <title>First insights into the biology of 'candidatus Vampirococcus archaeovorus'.</title>
        <authorList>
            <person name="Kizina J."/>
            <person name="Jordan S."/>
            <person name="Stueber K."/>
            <person name="Reinhardt R."/>
            <person name="Harder J."/>
        </authorList>
    </citation>
    <scope>NUCLEOTIDE SEQUENCE [LARGE SCALE GENOMIC DNA]</scope>
    <source>
        <strain evidence="7 8">LiM</strain>
    </source>
</reference>
<dbReference type="RefSeq" id="WP_128699149.1">
    <property type="nucleotide sequence ID" value="NZ_CP019384.1"/>
</dbReference>
<evidence type="ECO:0000256" key="5">
    <source>
        <dbReference type="ARBA" id="ARBA00022842"/>
    </source>
</evidence>
<dbReference type="InterPro" id="IPR008949">
    <property type="entry name" value="Isoprenoid_synthase_dom_sf"/>
</dbReference>
<comment type="cofactor">
    <cofactor evidence="1">
        <name>Mg(2+)</name>
        <dbReference type="ChEBI" id="CHEBI:18420"/>
    </cofactor>
</comment>
<dbReference type="EMBL" id="CP019384">
    <property type="protein sequence ID" value="QAT16510.1"/>
    <property type="molecule type" value="Genomic_DNA"/>
</dbReference>
<dbReference type="CDD" id="cd00685">
    <property type="entry name" value="Trans_IPPS_HT"/>
    <property type="match status" value="1"/>
</dbReference>
<evidence type="ECO:0000256" key="2">
    <source>
        <dbReference type="ARBA" id="ARBA00006706"/>
    </source>
</evidence>
<evidence type="ECO:0000256" key="6">
    <source>
        <dbReference type="RuleBase" id="RU004466"/>
    </source>
</evidence>
<organism evidence="7 8">
    <name type="scientific">Velamenicoccus archaeovorus</name>
    <dbReference type="NCBI Taxonomy" id="1930593"/>
    <lineage>
        <taxon>Bacteria</taxon>
        <taxon>Pseudomonadati</taxon>
        <taxon>Candidatus Omnitrophota</taxon>
        <taxon>Candidatus Velamenicoccus</taxon>
    </lineage>
</organism>
<dbReference type="Pfam" id="PF00348">
    <property type="entry name" value="polyprenyl_synt"/>
    <property type="match status" value="1"/>
</dbReference>
<dbReference type="GO" id="GO:0046872">
    <property type="term" value="F:metal ion binding"/>
    <property type="evidence" value="ECO:0007669"/>
    <property type="project" value="UniProtKB-KW"/>
</dbReference>
<dbReference type="OrthoDB" id="9805316at2"/>
<dbReference type="Gene3D" id="1.10.600.10">
    <property type="entry name" value="Farnesyl Diphosphate Synthase"/>
    <property type="match status" value="1"/>
</dbReference>
<dbReference type="SUPFAM" id="SSF48576">
    <property type="entry name" value="Terpenoid synthases"/>
    <property type="match status" value="1"/>
</dbReference>